<feature type="compositionally biased region" description="Polar residues" evidence="1">
    <location>
        <begin position="195"/>
        <end position="204"/>
    </location>
</feature>
<feature type="compositionally biased region" description="Polar residues" evidence="1">
    <location>
        <begin position="172"/>
        <end position="184"/>
    </location>
</feature>
<evidence type="ECO:0000256" key="1">
    <source>
        <dbReference type="SAM" id="MobiDB-lite"/>
    </source>
</evidence>
<protein>
    <submittedName>
        <fullName evidence="3">Retrotrans-gag domain-containing protein</fullName>
    </submittedName>
</protein>
<feature type="domain" description="Retrotransposon gag" evidence="2">
    <location>
        <begin position="11"/>
        <end position="101"/>
    </location>
</feature>
<dbReference type="Proteomes" id="UP000620124">
    <property type="component" value="Unassembled WGS sequence"/>
</dbReference>
<name>A0A8H6YNQ8_9AGAR</name>
<evidence type="ECO:0000313" key="4">
    <source>
        <dbReference type="Proteomes" id="UP000620124"/>
    </source>
</evidence>
<organism evidence="3 4">
    <name type="scientific">Mycena venus</name>
    <dbReference type="NCBI Taxonomy" id="2733690"/>
    <lineage>
        <taxon>Eukaryota</taxon>
        <taxon>Fungi</taxon>
        <taxon>Dikarya</taxon>
        <taxon>Basidiomycota</taxon>
        <taxon>Agaricomycotina</taxon>
        <taxon>Agaricomycetes</taxon>
        <taxon>Agaricomycetidae</taxon>
        <taxon>Agaricales</taxon>
        <taxon>Marasmiineae</taxon>
        <taxon>Mycenaceae</taxon>
        <taxon>Mycena</taxon>
    </lineage>
</organism>
<dbReference type="AlphaFoldDB" id="A0A8H6YNQ8"/>
<evidence type="ECO:0000313" key="3">
    <source>
        <dbReference type="EMBL" id="KAF7362032.1"/>
    </source>
</evidence>
<feature type="compositionally biased region" description="Basic and acidic residues" evidence="1">
    <location>
        <begin position="282"/>
        <end position="291"/>
    </location>
</feature>
<keyword evidence="4" id="KW-1185">Reference proteome</keyword>
<comment type="caution">
    <text evidence="3">The sequence shown here is derived from an EMBL/GenBank/DDBJ whole genome shotgun (WGS) entry which is preliminary data.</text>
</comment>
<feature type="compositionally biased region" description="Low complexity" evidence="1">
    <location>
        <begin position="256"/>
        <end position="281"/>
    </location>
</feature>
<feature type="region of interest" description="Disordered" evidence="1">
    <location>
        <begin position="249"/>
        <end position="291"/>
    </location>
</feature>
<evidence type="ECO:0000259" key="2">
    <source>
        <dbReference type="Pfam" id="PF03732"/>
    </source>
</evidence>
<gene>
    <name evidence="3" type="ORF">MVEN_00548600</name>
</gene>
<reference evidence="3" key="1">
    <citation type="submission" date="2020-05" db="EMBL/GenBank/DDBJ databases">
        <title>Mycena genomes resolve the evolution of fungal bioluminescence.</title>
        <authorList>
            <person name="Tsai I.J."/>
        </authorList>
    </citation>
    <scope>NUCLEOTIDE SEQUENCE</scope>
    <source>
        <strain evidence="3">CCC161011</strain>
    </source>
</reference>
<dbReference type="OrthoDB" id="3071271at2759"/>
<dbReference type="Pfam" id="PF03732">
    <property type="entry name" value="Retrotrans_gag"/>
    <property type="match status" value="1"/>
</dbReference>
<feature type="region of interest" description="Disordered" evidence="1">
    <location>
        <begin position="137"/>
        <end position="213"/>
    </location>
</feature>
<dbReference type="EMBL" id="JACAZI010000004">
    <property type="protein sequence ID" value="KAF7362032.1"/>
    <property type="molecule type" value="Genomic_DNA"/>
</dbReference>
<sequence>MDDDKILFTLSYLWGTAQKWFEPNLYNQTLGAVLAWDENWLLFMKELTDNFDPQNPVGDAEDVIRQCQMKSSDRIATYIVAFDHLAAITGWGDQALHHQFYEDEMVHHTYVNNLPGNKEVARQIDAWYWQRESEKQQKHACHPLNNPNAGHGTSGSGNPSDGNRGNKGPSGKLTSQPNNPSGQKGSRKPSEGNLKDQSGSTNCNADPGPSQKKAKLYANNLGKDGKLKPEERERHIKAGLCLFCRGTSHTTDNCKNGNNPPSSSGNTSGKAATAAPAPAAAESEKSLESKK</sequence>
<proteinExistence type="predicted"/>
<accession>A0A8H6YNQ8</accession>
<dbReference type="InterPro" id="IPR005162">
    <property type="entry name" value="Retrotrans_gag_dom"/>
</dbReference>